<feature type="binding site" evidence="6">
    <location>
        <position position="196"/>
    </location>
    <ligand>
        <name>Fe cation</name>
        <dbReference type="ChEBI" id="CHEBI:24875"/>
    </ligand>
</feature>
<organism evidence="7">
    <name type="scientific">Caldithrix abyssi</name>
    <dbReference type="NCBI Taxonomy" id="187145"/>
    <lineage>
        <taxon>Bacteria</taxon>
        <taxon>Pseudomonadati</taxon>
        <taxon>Calditrichota</taxon>
        <taxon>Calditrichia</taxon>
        <taxon>Calditrichales</taxon>
        <taxon>Calditrichaceae</taxon>
        <taxon>Caldithrix</taxon>
    </lineage>
</organism>
<keyword evidence="4 6" id="KW-0479">Metal-binding</keyword>
<dbReference type="InterPro" id="IPR018194">
    <property type="entry name" value="Ni-dep_hyd_lsu_Ni_BS"/>
</dbReference>
<evidence type="ECO:0000256" key="4">
    <source>
        <dbReference type="ARBA" id="ARBA00022723"/>
    </source>
</evidence>
<keyword evidence="5" id="KW-0560">Oxidoreductase</keyword>
<dbReference type="InterPro" id="IPR001501">
    <property type="entry name" value="Ni-dep_hyd_lsu"/>
</dbReference>
<dbReference type="Gene3D" id="1.10.645.10">
    <property type="entry name" value="Cytochrome-c3 Hydrogenase, chain B"/>
    <property type="match status" value="1"/>
</dbReference>
<feature type="binding site" evidence="6">
    <location>
        <position position="193"/>
    </location>
    <ligand>
        <name>Ni(2+)</name>
        <dbReference type="ChEBI" id="CHEBI:49786"/>
    </ligand>
</feature>
<comment type="caution">
    <text evidence="7">The sequence shown here is derived from an EMBL/GenBank/DDBJ whole genome shotgun (WGS) entry which is preliminary data.</text>
</comment>
<feature type="non-terminal residue" evidence="7">
    <location>
        <position position="1"/>
    </location>
</feature>
<dbReference type="SUPFAM" id="SSF56762">
    <property type="entry name" value="HydB/Nqo4-like"/>
    <property type="match status" value="1"/>
</dbReference>
<evidence type="ECO:0000256" key="2">
    <source>
        <dbReference type="ARBA" id="ARBA00009292"/>
    </source>
</evidence>
<protein>
    <submittedName>
        <fullName evidence="7">Ni/Fe hydrogenase subunit alpha</fullName>
    </submittedName>
</protein>
<comment type="similarity">
    <text evidence="2">Belongs to the [NiFe]/[NiFeSe] hydrogenase large subunit family.</text>
</comment>
<comment type="cofactor">
    <cofactor evidence="6">
        <name>Fe cation</name>
        <dbReference type="ChEBI" id="CHEBI:24875"/>
    </cofactor>
</comment>
<dbReference type="PANTHER" id="PTHR43600:SF2">
    <property type="entry name" value="F420-NON-REDUCING HYDROGENASE VHU SUBUNIT A"/>
    <property type="match status" value="1"/>
</dbReference>
<dbReference type="PANTHER" id="PTHR43600">
    <property type="entry name" value="COENZYME F420 HYDROGENASE, SUBUNIT ALPHA"/>
    <property type="match status" value="1"/>
</dbReference>
<proteinExistence type="inferred from homology"/>
<evidence type="ECO:0000256" key="6">
    <source>
        <dbReference type="PIRSR" id="PIRSR601501-1"/>
    </source>
</evidence>
<gene>
    <name evidence="7" type="ORF">ENL21_00980</name>
</gene>
<evidence type="ECO:0000256" key="5">
    <source>
        <dbReference type="ARBA" id="ARBA00023002"/>
    </source>
</evidence>
<feature type="binding site" evidence="6">
    <location>
        <position position="199"/>
    </location>
    <ligand>
        <name>Mg(2+)</name>
        <dbReference type="ChEBI" id="CHEBI:18420"/>
    </ligand>
</feature>
<dbReference type="AlphaFoldDB" id="A0A7V5H1W6"/>
<reference evidence="7" key="1">
    <citation type="journal article" date="2020" name="mSystems">
        <title>Genome- and Community-Level Interaction Insights into Carbon Utilization and Element Cycling Functions of Hydrothermarchaeota in Hydrothermal Sediment.</title>
        <authorList>
            <person name="Zhou Z."/>
            <person name="Liu Y."/>
            <person name="Xu W."/>
            <person name="Pan J."/>
            <person name="Luo Z.H."/>
            <person name="Li M."/>
        </authorList>
    </citation>
    <scope>NUCLEOTIDE SEQUENCE [LARGE SCALE GENOMIC DNA]</scope>
    <source>
        <strain evidence="7">HyVt-76</strain>
    </source>
</reference>
<comment type="cofactor">
    <cofactor evidence="1 6">
        <name>Ni(2+)</name>
        <dbReference type="ChEBI" id="CHEBI:49786"/>
    </cofactor>
</comment>
<dbReference type="PROSITE" id="PS00508">
    <property type="entry name" value="NI_HGENASE_L_2"/>
    <property type="match status" value="1"/>
</dbReference>
<accession>A0A7V5H1W6</accession>
<dbReference type="Proteomes" id="UP000886111">
    <property type="component" value="Unassembled WGS sequence"/>
</dbReference>
<evidence type="ECO:0000256" key="1">
    <source>
        <dbReference type="ARBA" id="ARBA00001967"/>
    </source>
</evidence>
<evidence type="ECO:0000313" key="7">
    <source>
        <dbReference type="EMBL" id="HHE54324.1"/>
    </source>
</evidence>
<keyword evidence="6" id="KW-0408">Iron</keyword>
<sequence>DGLICSSDVGLVPVEEYEDVTNEFVVPHSTSKHTRFNRSSYMVGAMARFNNSHKLLKPKAQEVAKKLGLIAPCHNPYMITVAQMVEVVHCIEDAIDLMDILLERGIKDEKPNQNPTRFGRGIASTEVPRGILFHDYTYNRKGQIEKANCVIPTGQNLANIDDDMKKLVPEILDEPKEEITKKLEMLVRAYDPCISCSVHMLDVTFEE</sequence>
<dbReference type="Pfam" id="PF00374">
    <property type="entry name" value="NiFeSe_Hases"/>
    <property type="match status" value="1"/>
</dbReference>
<name>A0A7V5H1W6_CALAY</name>
<dbReference type="InterPro" id="IPR029014">
    <property type="entry name" value="NiFe-Hase_large"/>
</dbReference>
<keyword evidence="3 6" id="KW-0533">Nickel</keyword>
<dbReference type="GO" id="GO:0008901">
    <property type="term" value="F:ferredoxin hydrogenase activity"/>
    <property type="evidence" value="ECO:0007669"/>
    <property type="project" value="InterPro"/>
</dbReference>
<dbReference type="GO" id="GO:0016151">
    <property type="term" value="F:nickel cation binding"/>
    <property type="evidence" value="ECO:0007669"/>
    <property type="project" value="InterPro"/>
</dbReference>
<keyword evidence="6" id="KW-0460">Magnesium</keyword>
<dbReference type="EMBL" id="DRTD01000072">
    <property type="protein sequence ID" value="HHE54324.1"/>
    <property type="molecule type" value="Genomic_DNA"/>
</dbReference>
<evidence type="ECO:0000256" key="3">
    <source>
        <dbReference type="ARBA" id="ARBA00022596"/>
    </source>
</evidence>